<protein>
    <submittedName>
        <fullName evidence="2">Membrane protein</fullName>
    </submittedName>
</protein>
<evidence type="ECO:0000313" key="3">
    <source>
        <dbReference type="Proteomes" id="UP000031586"/>
    </source>
</evidence>
<dbReference type="PATRIC" id="fig|1229493.5.peg.2689"/>
<reference evidence="2 3" key="1">
    <citation type="submission" date="2014-07" db="EMBL/GenBank/DDBJ databases">
        <title>Unique and conserved regions in Vibrio harveyi and related species in comparison with the shrimp pathogen Vibrio harveyi CAIM 1792.</title>
        <authorList>
            <person name="Espinoza-Valles I."/>
            <person name="Vora G."/>
            <person name="Leekitcharoenphon P."/>
            <person name="Ussery D."/>
            <person name="Hoj L."/>
            <person name="Gomez-Gil B."/>
        </authorList>
    </citation>
    <scope>NUCLEOTIDE SEQUENCE [LARGE SCALE GENOMIC DNA]</scope>
    <source>
        <strain evidence="3">CAIM 1854 / LMG 25443</strain>
    </source>
</reference>
<dbReference type="RefSeq" id="WP_020196267.1">
    <property type="nucleotide sequence ID" value="NZ_BAOH01000051.1"/>
</dbReference>
<gene>
    <name evidence="2" type="ORF">H735_17660</name>
</gene>
<feature type="transmembrane region" description="Helical" evidence="1">
    <location>
        <begin position="46"/>
        <end position="64"/>
    </location>
</feature>
<dbReference type="EMBL" id="JPRD01000028">
    <property type="protein sequence ID" value="KIF51976.1"/>
    <property type="molecule type" value="Genomic_DNA"/>
</dbReference>
<proteinExistence type="predicted"/>
<sequence length="81" mass="9440">MIGYEEMAISGYLGWLLAVLLVYPFAYVGIHIGVFDIKVRTKVSRYFNRFILALIAFLLIMHMQTEVVYGKYFLGLWEAQQ</sequence>
<accession>A0A0C1ZFU3</accession>
<name>A0A0C1ZFU3_9VIBR</name>
<dbReference type="AlphaFoldDB" id="A0A0C1ZFU3"/>
<comment type="caution">
    <text evidence="2">The sequence shown here is derived from an EMBL/GenBank/DDBJ whole genome shotgun (WGS) entry which is preliminary data.</text>
</comment>
<feature type="transmembrane region" description="Helical" evidence="1">
    <location>
        <begin position="12"/>
        <end position="34"/>
    </location>
</feature>
<dbReference type="GeneID" id="47102405"/>
<dbReference type="Proteomes" id="UP000031586">
    <property type="component" value="Unassembled WGS sequence"/>
</dbReference>
<evidence type="ECO:0000313" key="2">
    <source>
        <dbReference type="EMBL" id="KIF51976.1"/>
    </source>
</evidence>
<evidence type="ECO:0000256" key="1">
    <source>
        <dbReference type="SAM" id="Phobius"/>
    </source>
</evidence>
<organism evidence="2 3">
    <name type="scientific">Vibrio owensii CAIM 1854 = LMG 25443</name>
    <dbReference type="NCBI Taxonomy" id="1229493"/>
    <lineage>
        <taxon>Bacteria</taxon>
        <taxon>Pseudomonadati</taxon>
        <taxon>Pseudomonadota</taxon>
        <taxon>Gammaproteobacteria</taxon>
        <taxon>Vibrionales</taxon>
        <taxon>Vibrionaceae</taxon>
        <taxon>Vibrio</taxon>
    </lineage>
</organism>
<keyword evidence="1" id="KW-1133">Transmembrane helix</keyword>
<keyword evidence="1" id="KW-0812">Transmembrane</keyword>
<keyword evidence="1" id="KW-0472">Membrane</keyword>